<dbReference type="AlphaFoldDB" id="A0A0N7MVD8"/>
<keyword evidence="4" id="KW-0547">Nucleotide-binding</keyword>
<dbReference type="PANTHER" id="PTHR30473">
    <property type="entry name" value="PROTEIN PHOH"/>
    <property type="match status" value="1"/>
</dbReference>
<reference evidence="8 9" key="1">
    <citation type="submission" date="2015-11" db="EMBL/GenBank/DDBJ databases">
        <authorList>
            <person name="Zhang Y."/>
            <person name="Guo Z."/>
        </authorList>
    </citation>
    <scope>NUCLEOTIDE SEQUENCE [LARGE SCALE GENOMIC DNA]</scope>
    <source>
        <strain evidence="8">JGI-4</strain>
    </source>
</reference>
<accession>A0A0P1NXV8</accession>
<dbReference type="GO" id="GO:0005829">
    <property type="term" value="C:cytosol"/>
    <property type="evidence" value="ECO:0007669"/>
    <property type="project" value="TreeGrafter"/>
</dbReference>
<dbReference type="SUPFAM" id="SSF52540">
    <property type="entry name" value="P-loop containing nucleoside triphosphate hydrolases"/>
    <property type="match status" value="1"/>
</dbReference>
<organism evidence="8 9">
    <name type="scientific">Candidatus Kryptonium thompsonii</name>
    <dbReference type="NCBI Taxonomy" id="1633631"/>
    <lineage>
        <taxon>Bacteria</taxon>
        <taxon>Pseudomonadati</taxon>
        <taxon>Candidatus Kryptoniota</taxon>
        <taxon>Candidatus Kryptonium</taxon>
    </lineage>
</organism>
<accession>A0A0P1LLY8</accession>
<dbReference type="Gene3D" id="3.40.50.300">
    <property type="entry name" value="P-loop containing nucleotide triphosphate hydrolases"/>
    <property type="match status" value="1"/>
</dbReference>
<accession>A0A0P1LEF7</accession>
<comment type="similarity">
    <text evidence="2">Belongs to the PhoH family.</text>
</comment>
<dbReference type="OrthoDB" id="9805148at2"/>
<evidence type="ECO:0000256" key="4">
    <source>
        <dbReference type="ARBA" id="ARBA00022741"/>
    </source>
</evidence>
<evidence type="ECO:0000256" key="3">
    <source>
        <dbReference type="ARBA" id="ARBA00022490"/>
    </source>
</evidence>
<evidence type="ECO:0000259" key="7">
    <source>
        <dbReference type="SMART" id="SM00382"/>
    </source>
</evidence>
<evidence type="ECO:0000256" key="5">
    <source>
        <dbReference type="ARBA" id="ARBA00022840"/>
    </source>
</evidence>
<accession>A0A0P1M657</accession>
<dbReference type="InterPro" id="IPR003593">
    <property type="entry name" value="AAA+_ATPase"/>
</dbReference>
<protein>
    <recommendedName>
        <fullName evidence="6">PhoH-like protein</fullName>
    </recommendedName>
</protein>
<evidence type="ECO:0000313" key="9">
    <source>
        <dbReference type="Proteomes" id="UP000182011"/>
    </source>
</evidence>
<dbReference type="PANTHER" id="PTHR30473:SF1">
    <property type="entry name" value="PHOH-LIKE PROTEIN"/>
    <property type="match status" value="1"/>
</dbReference>
<proteinExistence type="inferred from homology"/>
<dbReference type="FunFam" id="3.40.50.300:FF:000013">
    <property type="entry name" value="PhoH family ATPase"/>
    <property type="match status" value="1"/>
</dbReference>
<accession>A0A0P1M4W7</accession>
<dbReference type="RefSeq" id="WP_047134695.1">
    <property type="nucleotide sequence ID" value="NZ_CZVJ01000128.1"/>
</dbReference>
<dbReference type="EMBL" id="FAOP01000001">
    <property type="protein sequence ID" value="CUU01106.1"/>
    <property type="molecule type" value="Genomic_DNA"/>
</dbReference>
<accession>A0A0S4MPW8</accession>
<evidence type="ECO:0000256" key="6">
    <source>
        <dbReference type="ARBA" id="ARBA00039970"/>
    </source>
</evidence>
<sequence length="340" mass="38334">MVERKIKLSGVNTLALLGYNDTYLHIIEKKFDAGITVRGDNLILKGEKDEVEKIERVFKELIFILNKNGHLTENDVNIVIDLVKLDSDDLTSTHRRKKHTVDELDSTILFTKNGPIKAKTPGQLEYYRQVKKNDIVFVIGPAGTGKTYLAVAMAVASLKNHEVNKIVLCRPAVEAGENLGFLPGDLREKIEPYLKPLYDALDDMLPSDKLKSYFDKRIIEIIPLAYMRGRTLSNAFVILDEAQNATSLQMKMFLTRLGVNSKAIITGDITQIDLPSRTTSGLVEIQEILKGIEGIAFVYLDKNDVVRHRLVKDIIEAYDRYNAMNGKSNEKREINNEPSS</sequence>
<dbReference type="Proteomes" id="UP000182011">
    <property type="component" value="Unassembled WGS sequence"/>
</dbReference>
<dbReference type="InterPro" id="IPR051451">
    <property type="entry name" value="PhoH2-like"/>
</dbReference>
<evidence type="ECO:0000256" key="1">
    <source>
        <dbReference type="ARBA" id="ARBA00004496"/>
    </source>
</evidence>
<dbReference type="Pfam" id="PF02562">
    <property type="entry name" value="PhoH"/>
    <property type="match status" value="1"/>
</dbReference>
<keyword evidence="5" id="KW-0067">ATP-binding</keyword>
<gene>
    <name evidence="8" type="ORF">JGI4_00191</name>
</gene>
<evidence type="ECO:0000256" key="2">
    <source>
        <dbReference type="ARBA" id="ARBA00010393"/>
    </source>
</evidence>
<dbReference type="InterPro" id="IPR003714">
    <property type="entry name" value="PhoH"/>
</dbReference>
<name>A0A0N7MVD8_9BACT</name>
<dbReference type="InterPro" id="IPR027417">
    <property type="entry name" value="P-loop_NTPase"/>
</dbReference>
<dbReference type="SMART" id="SM00382">
    <property type="entry name" value="AAA"/>
    <property type="match status" value="1"/>
</dbReference>
<accession>A0A0N7MVD8</accession>
<feature type="domain" description="AAA+ ATPase" evidence="7">
    <location>
        <begin position="132"/>
        <end position="289"/>
    </location>
</feature>
<evidence type="ECO:0000313" key="8">
    <source>
        <dbReference type="EMBL" id="CUU01106.1"/>
    </source>
</evidence>
<dbReference type="GO" id="GO:0005524">
    <property type="term" value="F:ATP binding"/>
    <property type="evidence" value="ECO:0007669"/>
    <property type="project" value="UniProtKB-KW"/>
</dbReference>
<comment type="subcellular location">
    <subcellularLocation>
        <location evidence="1">Cytoplasm</location>
    </subcellularLocation>
</comment>
<keyword evidence="3" id="KW-0963">Cytoplasm</keyword>
<dbReference type="STRING" id="1633631.GCA_001442925_00191"/>